<keyword evidence="11" id="KW-1185">Reference proteome</keyword>
<sequence>MKFTDGMWLAAPGFQNVYPAEAYYITPNETEGSFNIYAPVNRINHRGDTLSGPVITIELSSPQPGIIKVNACHFSGGGPPIPAFQIHKTSDYKPIIKIDQDFATLIAGSVTARFSVKGAWSLEFLDSDTGAIISRSEPRGLGYSKTDTGEAYIYDQLTLDVGELVYGLGERFNALIKNGQSIDMWNRDGGAGSDQAYKSIPFYLTNRGYGVFVNHPGKVEYEVCTEKASKVQFSVPGEEIEYYFIYGKNPKGVLSKYTDLTGKPALPPAWTFGLWLTTSFTTSYDEKTVTSFLDGMAERKIPLHVFHFDCFWMKGFQWMDFEWDPETFPDPKAMIARYHQRGLRVCAWINSYVSQRSKLFEEGKAAGYFIKKSNGHVWQSDLWQPGMGIVDFTNPAAREWYQSHLNNLMDTGIDAFKTDFGERIPHENVRYHDGSDPEKMHNYYTYLYNKTVFDCLTERKGEGEAVLFARSATAGGQQFPVHWGGDCWSNFNAMAESLRGGLSLCLSGFGFWSHDIGGFEGKPPASLYKRWVVFGILSTHSRLHGSSSYRVPWLYDDEACDVLRFFIELKCELMPYFFAKAVETHKTGIPMLRALLLEFPHDPAVFSLDKQYLLGDSLLVAPILHEDNHVDYYVPEGRWTNYITGAVVEGPRWVREIHGFMTVPLLVRPNSIIAVGANNQKPDYDYADGVTIKLYELSDAATAAAVIPNLKGETKLTVTARREKKTITITAEGNAQSWKVLLVGFQSLKAVKGIVSIVKRDNGIELLPKAGILEFSVETWA</sequence>
<dbReference type="Gene3D" id="2.60.40.1760">
    <property type="entry name" value="glycosyl hydrolase (family 31)"/>
    <property type="match status" value="1"/>
</dbReference>
<dbReference type="InterPro" id="IPR048395">
    <property type="entry name" value="Glyco_hydro_31_C"/>
</dbReference>
<dbReference type="InterPro" id="IPR013780">
    <property type="entry name" value="Glyco_hydro_b"/>
</dbReference>
<protein>
    <recommendedName>
        <fullName evidence="5">alpha-D-xyloside xylohydrolase</fullName>
        <ecNumber evidence="5">3.2.1.177</ecNumber>
    </recommendedName>
</protein>
<keyword evidence="2 6" id="KW-0378">Hydrolase</keyword>
<dbReference type="PANTHER" id="PTHR43053:SF4">
    <property type="entry name" value="MYOGENESIS-REGULATING GLYCOSIDASE"/>
    <property type="match status" value="1"/>
</dbReference>
<comment type="similarity">
    <text evidence="1 6">Belongs to the glycosyl hydrolase 31 family.</text>
</comment>
<dbReference type="CDD" id="cd06593">
    <property type="entry name" value="GH31_xylosidase_YicI"/>
    <property type="match status" value="1"/>
</dbReference>
<evidence type="ECO:0000256" key="1">
    <source>
        <dbReference type="ARBA" id="ARBA00007806"/>
    </source>
</evidence>
<accession>A0AAD5T4U9</accession>
<dbReference type="CDD" id="cd14752">
    <property type="entry name" value="GH31_N"/>
    <property type="match status" value="1"/>
</dbReference>
<dbReference type="InterPro" id="IPR017853">
    <property type="entry name" value="GH"/>
</dbReference>
<dbReference type="Pfam" id="PF01055">
    <property type="entry name" value="Glyco_hydro_31_2nd"/>
    <property type="match status" value="1"/>
</dbReference>
<gene>
    <name evidence="10" type="ORF">HK100_000079</name>
</gene>
<comment type="caution">
    <text evidence="10">The sequence shown here is derived from an EMBL/GenBank/DDBJ whole genome shotgun (WGS) entry which is preliminary data.</text>
</comment>
<evidence type="ECO:0000256" key="4">
    <source>
        <dbReference type="ARBA" id="ARBA00052064"/>
    </source>
</evidence>
<dbReference type="Pfam" id="PF21365">
    <property type="entry name" value="Glyco_hydro_31_3rd"/>
    <property type="match status" value="1"/>
</dbReference>
<dbReference type="Gene3D" id="3.20.20.80">
    <property type="entry name" value="Glycosidases"/>
    <property type="match status" value="1"/>
</dbReference>
<evidence type="ECO:0000259" key="7">
    <source>
        <dbReference type="Pfam" id="PF01055"/>
    </source>
</evidence>
<evidence type="ECO:0000313" key="11">
    <source>
        <dbReference type="Proteomes" id="UP001211907"/>
    </source>
</evidence>
<dbReference type="GO" id="GO:0030246">
    <property type="term" value="F:carbohydrate binding"/>
    <property type="evidence" value="ECO:0007669"/>
    <property type="project" value="InterPro"/>
</dbReference>
<keyword evidence="3 6" id="KW-0326">Glycosidase</keyword>
<dbReference type="EMBL" id="JADGJH010001007">
    <property type="protein sequence ID" value="KAJ3119975.1"/>
    <property type="molecule type" value="Genomic_DNA"/>
</dbReference>
<evidence type="ECO:0000256" key="3">
    <source>
        <dbReference type="ARBA" id="ARBA00023295"/>
    </source>
</evidence>
<dbReference type="InterPro" id="IPR011013">
    <property type="entry name" value="Gal_mutarotase_sf_dom"/>
</dbReference>
<feature type="domain" description="Glycosyl hydrolase family 31 C-terminal" evidence="9">
    <location>
        <begin position="588"/>
        <end position="673"/>
    </location>
</feature>
<dbReference type="PANTHER" id="PTHR43053">
    <property type="entry name" value="GLYCOSIDASE FAMILY 31"/>
    <property type="match status" value="1"/>
</dbReference>
<dbReference type="Proteomes" id="UP001211907">
    <property type="component" value="Unassembled WGS sequence"/>
</dbReference>
<dbReference type="SUPFAM" id="SSF51011">
    <property type="entry name" value="Glycosyl hydrolase domain"/>
    <property type="match status" value="1"/>
</dbReference>
<evidence type="ECO:0000259" key="8">
    <source>
        <dbReference type="Pfam" id="PF13802"/>
    </source>
</evidence>
<dbReference type="AlphaFoldDB" id="A0AAD5T4U9"/>
<reference evidence="10" key="1">
    <citation type="submission" date="2020-05" db="EMBL/GenBank/DDBJ databases">
        <title>Phylogenomic resolution of chytrid fungi.</title>
        <authorList>
            <person name="Stajich J.E."/>
            <person name="Amses K."/>
            <person name="Simmons R."/>
            <person name="Seto K."/>
            <person name="Myers J."/>
            <person name="Bonds A."/>
            <person name="Quandt C.A."/>
            <person name="Barry K."/>
            <person name="Liu P."/>
            <person name="Grigoriev I."/>
            <person name="Longcore J.E."/>
            <person name="James T.Y."/>
        </authorList>
    </citation>
    <scope>NUCLEOTIDE SEQUENCE</scope>
    <source>
        <strain evidence="10">JEL0513</strain>
    </source>
</reference>
<dbReference type="InterPro" id="IPR025887">
    <property type="entry name" value="Glyco_hydro_31_N_dom"/>
</dbReference>
<dbReference type="NCBIfam" id="NF007940">
    <property type="entry name" value="PRK10658.1"/>
    <property type="match status" value="1"/>
</dbReference>
<dbReference type="GO" id="GO:0005975">
    <property type="term" value="P:carbohydrate metabolic process"/>
    <property type="evidence" value="ECO:0007669"/>
    <property type="project" value="InterPro"/>
</dbReference>
<dbReference type="EC" id="3.2.1.177" evidence="5"/>
<dbReference type="SUPFAM" id="SSF74650">
    <property type="entry name" value="Galactose mutarotase-like"/>
    <property type="match status" value="1"/>
</dbReference>
<organism evidence="10 11">
    <name type="scientific">Physocladia obscura</name>
    <dbReference type="NCBI Taxonomy" id="109957"/>
    <lineage>
        <taxon>Eukaryota</taxon>
        <taxon>Fungi</taxon>
        <taxon>Fungi incertae sedis</taxon>
        <taxon>Chytridiomycota</taxon>
        <taxon>Chytridiomycota incertae sedis</taxon>
        <taxon>Chytridiomycetes</taxon>
        <taxon>Chytridiales</taxon>
        <taxon>Chytriomycetaceae</taxon>
        <taxon>Physocladia</taxon>
    </lineage>
</organism>
<dbReference type="InterPro" id="IPR000322">
    <property type="entry name" value="Glyco_hydro_31_TIM"/>
</dbReference>
<evidence type="ECO:0000256" key="2">
    <source>
        <dbReference type="ARBA" id="ARBA00022801"/>
    </source>
</evidence>
<comment type="catalytic activity">
    <reaction evidence="4">
        <text>Hydrolysis of terminal, non-reducing alpha-D-xylose residues with release of alpha-D-xylose.</text>
        <dbReference type="EC" id="3.2.1.177"/>
    </reaction>
</comment>
<evidence type="ECO:0000256" key="5">
    <source>
        <dbReference type="ARBA" id="ARBA00066962"/>
    </source>
</evidence>
<dbReference type="SUPFAM" id="SSF51445">
    <property type="entry name" value="(Trans)glycosidases"/>
    <property type="match status" value="1"/>
</dbReference>
<evidence type="ECO:0000256" key="6">
    <source>
        <dbReference type="RuleBase" id="RU361185"/>
    </source>
</evidence>
<dbReference type="SUPFAM" id="SSF117125">
    <property type="entry name" value="Putative glucosidase YicI, C-terminal domain"/>
    <property type="match status" value="1"/>
</dbReference>
<name>A0AAD5T4U9_9FUNG</name>
<feature type="domain" description="Glycoside hydrolase family 31 N-terminal" evidence="8">
    <location>
        <begin position="56"/>
        <end position="221"/>
    </location>
</feature>
<dbReference type="Pfam" id="PF13802">
    <property type="entry name" value="Gal_mutarotas_2"/>
    <property type="match status" value="1"/>
</dbReference>
<dbReference type="GO" id="GO:0061634">
    <property type="term" value="F:alpha-D-xyloside xylohydrolase"/>
    <property type="evidence" value="ECO:0007669"/>
    <property type="project" value="UniProtKB-EC"/>
</dbReference>
<feature type="domain" description="Glycoside hydrolase family 31 TIM barrel" evidence="7">
    <location>
        <begin position="264"/>
        <end position="578"/>
    </location>
</feature>
<dbReference type="InterPro" id="IPR050985">
    <property type="entry name" value="Alpha-glycosidase_related"/>
</dbReference>
<dbReference type="Gene3D" id="2.60.40.1180">
    <property type="entry name" value="Golgi alpha-mannosidase II"/>
    <property type="match status" value="2"/>
</dbReference>
<proteinExistence type="inferred from homology"/>
<dbReference type="FunFam" id="3.20.20.80:FF:000053">
    <property type="entry name" value="Alpha-xylosidase YicI"/>
    <property type="match status" value="1"/>
</dbReference>
<evidence type="ECO:0000313" key="10">
    <source>
        <dbReference type="EMBL" id="KAJ3119975.1"/>
    </source>
</evidence>
<evidence type="ECO:0000259" key="9">
    <source>
        <dbReference type="Pfam" id="PF21365"/>
    </source>
</evidence>